<dbReference type="Proteomes" id="UP000434957">
    <property type="component" value="Unassembled WGS sequence"/>
</dbReference>
<dbReference type="AlphaFoldDB" id="A0A6A4FLH3"/>
<organism evidence="2 3">
    <name type="scientific">Phytophthora rubi</name>
    <dbReference type="NCBI Taxonomy" id="129364"/>
    <lineage>
        <taxon>Eukaryota</taxon>
        <taxon>Sar</taxon>
        <taxon>Stramenopiles</taxon>
        <taxon>Oomycota</taxon>
        <taxon>Peronosporomycetes</taxon>
        <taxon>Peronosporales</taxon>
        <taxon>Peronosporaceae</taxon>
        <taxon>Phytophthora</taxon>
    </lineage>
</organism>
<comment type="caution">
    <text evidence="2">The sequence shown here is derived from an EMBL/GenBank/DDBJ whole genome shotgun (WGS) entry which is preliminary data.</text>
</comment>
<dbReference type="EMBL" id="QXFT01000360">
    <property type="protein sequence ID" value="KAE9346156.1"/>
    <property type="molecule type" value="Genomic_DNA"/>
</dbReference>
<evidence type="ECO:0000313" key="3">
    <source>
        <dbReference type="Proteomes" id="UP000434957"/>
    </source>
</evidence>
<reference evidence="2 3" key="1">
    <citation type="submission" date="2018-08" db="EMBL/GenBank/DDBJ databases">
        <title>Genomic investigation of the strawberry pathogen Phytophthora fragariae indicates pathogenicity is determined by transcriptional variation in three key races.</title>
        <authorList>
            <person name="Adams T.M."/>
            <person name="Armitage A.D."/>
            <person name="Sobczyk M.K."/>
            <person name="Bates H.J."/>
            <person name="Dunwell J.M."/>
            <person name="Nellist C.F."/>
            <person name="Harrison R.J."/>
        </authorList>
    </citation>
    <scope>NUCLEOTIDE SEQUENCE [LARGE SCALE GENOMIC DNA]</scope>
    <source>
        <strain evidence="1 4">SCRP324</strain>
        <strain evidence="2 3">SCRP333</strain>
    </source>
</reference>
<evidence type="ECO:0000313" key="2">
    <source>
        <dbReference type="EMBL" id="KAE9346156.1"/>
    </source>
</evidence>
<evidence type="ECO:0000313" key="1">
    <source>
        <dbReference type="EMBL" id="KAE9009439.1"/>
    </source>
</evidence>
<gene>
    <name evidence="1" type="ORF">PR002_g15620</name>
    <name evidence="2" type="ORF">PR003_g7566</name>
</gene>
<keyword evidence="3" id="KW-1185">Reference proteome</keyword>
<name>A0A6A4FLH3_9STRA</name>
<evidence type="ECO:0000313" key="4">
    <source>
        <dbReference type="Proteomes" id="UP000435112"/>
    </source>
</evidence>
<accession>A0A6A4FLH3</accession>
<dbReference type="EMBL" id="QXFU01001147">
    <property type="protein sequence ID" value="KAE9009439.1"/>
    <property type="molecule type" value="Genomic_DNA"/>
</dbReference>
<sequence>MAAAASTSIVGAGVAAGAFGVKRLGTVVQWRPPESQWPLLL</sequence>
<proteinExistence type="predicted"/>
<dbReference type="Proteomes" id="UP000435112">
    <property type="component" value="Unassembled WGS sequence"/>
</dbReference>
<protein>
    <submittedName>
        <fullName evidence="2">Uncharacterized protein</fullName>
    </submittedName>
</protein>